<evidence type="ECO:0000256" key="8">
    <source>
        <dbReference type="HAMAP-Rule" id="MF_01353"/>
    </source>
</evidence>
<dbReference type="Pfam" id="PF11909">
    <property type="entry name" value="NdhN"/>
    <property type="match status" value="1"/>
</dbReference>
<evidence type="ECO:0000256" key="3">
    <source>
        <dbReference type="ARBA" id="ARBA00022857"/>
    </source>
</evidence>
<evidence type="ECO:0000256" key="1">
    <source>
        <dbReference type="ARBA" id="ARBA00022448"/>
    </source>
</evidence>
<protein>
    <recommendedName>
        <fullName evidence="8">NAD(P)H-quinone oxidoreductase subunit N</fullName>
        <ecNumber evidence="8">7.1.1.-</ecNumber>
    </recommendedName>
    <alternativeName>
        <fullName evidence="8">NAD(P)H dehydrogenase I subunit N</fullName>
        <shortName evidence="8">NDH-1 subunit N</shortName>
        <shortName evidence="8">NDH-N</shortName>
    </alternativeName>
</protein>
<dbReference type="PANTHER" id="PTHR35515:SF1">
    <property type="entry name" value="NAD(P)H-QUINONE OXIDOREDUCTASE SUBUNIT N, CHLOROPLASTIC"/>
    <property type="match status" value="1"/>
</dbReference>
<evidence type="ECO:0000256" key="4">
    <source>
        <dbReference type="ARBA" id="ARBA00022957"/>
    </source>
</evidence>
<dbReference type="RefSeq" id="WP_208675928.1">
    <property type="nucleotide sequence ID" value="NZ_CP030139.2"/>
</dbReference>
<keyword evidence="3 8" id="KW-0521">NADP</keyword>
<keyword evidence="1 8" id="KW-0813">Transport</keyword>
<keyword evidence="7 8" id="KW-0472">Membrane</keyword>
<evidence type="ECO:0000313" key="10">
    <source>
        <dbReference type="Proteomes" id="UP000267249"/>
    </source>
</evidence>
<comment type="function">
    <text evidence="8">NDH-1 shuttles electrons from an unknown electron donor, via FMN and iron-sulfur (Fe-S) centers, to quinones in the respiratory and/or the photosynthetic chain. The immediate electron acceptor for the enzyme in this species is believed to be plastoquinone. Couples the redox reaction to proton translocation, and thus conserves the redox energy in a proton gradient. Cyanobacterial NDH-1 also plays a role in inorganic carbon-concentration.</text>
</comment>
<dbReference type="GO" id="GO:0031676">
    <property type="term" value="C:plasma membrane-derived thylakoid membrane"/>
    <property type="evidence" value="ECO:0007669"/>
    <property type="project" value="UniProtKB-SubCell"/>
</dbReference>
<keyword evidence="8" id="KW-0793">Thylakoid</keyword>
<dbReference type="HAMAP" id="MF_01353">
    <property type="entry name" value="NDH1_NDH1N"/>
    <property type="match status" value="1"/>
</dbReference>
<evidence type="ECO:0000256" key="7">
    <source>
        <dbReference type="ARBA" id="ARBA00023136"/>
    </source>
</evidence>
<dbReference type="AlphaFoldDB" id="A0AAN1QML4"/>
<accession>A0AAN1QML4</accession>
<dbReference type="GO" id="GO:0048038">
    <property type="term" value="F:quinone binding"/>
    <property type="evidence" value="ECO:0007669"/>
    <property type="project" value="UniProtKB-KW"/>
</dbReference>
<comment type="similarity">
    <text evidence="8">Belongs to the complex I NdhN subunit family.</text>
</comment>
<dbReference type="GO" id="GO:0016655">
    <property type="term" value="F:oxidoreductase activity, acting on NAD(P)H, quinone or similar compound as acceptor"/>
    <property type="evidence" value="ECO:0007669"/>
    <property type="project" value="UniProtKB-UniRule"/>
</dbReference>
<evidence type="ECO:0000256" key="6">
    <source>
        <dbReference type="ARBA" id="ARBA00023027"/>
    </source>
</evidence>
<evidence type="ECO:0000256" key="2">
    <source>
        <dbReference type="ARBA" id="ARBA00022719"/>
    </source>
</evidence>
<dbReference type="EMBL" id="CP030139">
    <property type="protein sequence ID" value="AZB72074.1"/>
    <property type="molecule type" value="Genomic_DNA"/>
</dbReference>
<evidence type="ECO:0000256" key="5">
    <source>
        <dbReference type="ARBA" id="ARBA00022967"/>
    </source>
</evidence>
<dbReference type="InterPro" id="IPR020874">
    <property type="entry name" value="NAD(P)H-quinone_OxRdtase_su_N"/>
</dbReference>
<comment type="catalytic activity">
    <reaction evidence="8">
        <text>a plastoquinone + NADH + (n+1) H(+)(in) = a plastoquinol + NAD(+) + n H(+)(out)</text>
        <dbReference type="Rhea" id="RHEA:42608"/>
        <dbReference type="Rhea" id="RHEA-COMP:9561"/>
        <dbReference type="Rhea" id="RHEA-COMP:9562"/>
        <dbReference type="ChEBI" id="CHEBI:15378"/>
        <dbReference type="ChEBI" id="CHEBI:17757"/>
        <dbReference type="ChEBI" id="CHEBI:57540"/>
        <dbReference type="ChEBI" id="CHEBI:57945"/>
        <dbReference type="ChEBI" id="CHEBI:62192"/>
    </reaction>
</comment>
<gene>
    <name evidence="8" type="primary">ndhN</name>
    <name evidence="9" type="ORF">DOP62_04405</name>
</gene>
<organism evidence="9 10">
    <name type="scientific">Synechococcus elongatus PCC 11801</name>
    <dbReference type="NCBI Taxonomy" id="2219813"/>
    <lineage>
        <taxon>Bacteria</taxon>
        <taxon>Bacillati</taxon>
        <taxon>Cyanobacteriota</taxon>
        <taxon>Cyanophyceae</taxon>
        <taxon>Synechococcales</taxon>
        <taxon>Synechococcaceae</taxon>
        <taxon>Synechococcus</taxon>
    </lineage>
</organism>
<name>A0AAN1QML4_SYNEL</name>
<evidence type="ECO:0000313" key="9">
    <source>
        <dbReference type="EMBL" id="AZB72074.1"/>
    </source>
</evidence>
<keyword evidence="2 8" id="KW-0874">Quinone</keyword>
<proteinExistence type="inferred from homology"/>
<sequence>MALITTGGKFLRALEQEGALAVYAPLEGGYEGRYLRRLRSKGYSALTYSARGLGDPAQFLMAVHGIRPPHFGKQTIGNEAAVGRVEFALPLAGYPLQNLPANAKGLVLWLLEGHVLSPQELSYFVSLPQQEPRLKVVIEMGGDRSFSWKPLAAVAEAA</sequence>
<comment type="subunit">
    <text evidence="8">NDH-1 can be composed of about 15 different subunits; different subcomplexes with different compositions have been identified which probably have different functions.</text>
</comment>
<dbReference type="Proteomes" id="UP000267249">
    <property type="component" value="Chromosome"/>
</dbReference>
<keyword evidence="4 8" id="KW-0618">Plastoquinone</keyword>
<keyword evidence="6 8" id="KW-0520">NAD</keyword>
<comment type="catalytic activity">
    <reaction evidence="8">
        <text>a plastoquinone + NADPH + (n+1) H(+)(in) = a plastoquinol + NADP(+) + n H(+)(out)</text>
        <dbReference type="Rhea" id="RHEA:42612"/>
        <dbReference type="Rhea" id="RHEA-COMP:9561"/>
        <dbReference type="Rhea" id="RHEA-COMP:9562"/>
        <dbReference type="ChEBI" id="CHEBI:15378"/>
        <dbReference type="ChEBI" id="CHEBI:17757"/>
        <dbReference type="ChEBI" id="CHEBI:57783"/>
        <dbReference type="ChEBI" id="CHEBI:58349"/>
        <dbReference type="ChEBI" id="CHEBI:62192"/>
    </reaction>
</comment>
<dbReference type="EC" id="7.1.1.-" evidence="8"/>
<keyword evidence="5 8" id="KW-1278">Translocase</keyword>
<reference evidence="9 10" key="1">
    <citation type="journal article" date="2018" name="Sci. Rep.">
        <title>Genome Features and Biochemical Characteristics of a Robust, Fast Growing and Naturally Transformable Cyanobacterium Synechococcus elongatus PCC 11801 Isolated from India.</title>
        <authorList>
            <person name="Jaiswal D."/>
            <person name="Sengupta A."/>
            <person name="Sohoni S."/>
            <person name="Sengupta S."/>
            <person name="Phadnavis A.G."/>
            <person name="Pakrasi H.B."/>
            <person name="Wangikar P.P."/>
        </authorList>
    </citation>
    <scope>NUCLEOTIDE SEQUENCE [LARGE SCALE GENOMIC DNA]</scope>
    <source>
        <strain evidence="9 10">PCC 11801</strain>
    </source>
</reference>
<comment type="subcellular location">
    <subcellularLocation>
        <location evidence="8">Cellular thylakoid membrane</location>
        <topology evidence="8">Peripheral membrane protein</topology>
        <orientation evidence="8">Cytoplasmic side</orientation>
    </subcellularLocation>
</comment>
<dbReference type="PANTHER" id="PTHR35515">
    <property type="entry name" value="NAD(P)H-QUINONE OXIDOREDUCTASE SUBUNIT N, CHLOROPLASTIC"/>
    <property type="match status" value="1"/>
</dbReference>